<feature type="domain" description="Carboxyltransferase" evidence="5">
    <location>
        <begin position="26"/>
        <end position="187"/>
    </location>
</feature>
<evidence type="ECO:0000313" key="7">
    <source>
        <dbReference type="Proteomes" id="UP001321498"/>
    </source>
</evidence>
<evidence type="ECO:0000256" key="2">
    <source>
        <dbReference type="ARBA" id="ARBA00022801"/>
    </source>
</evidence>
<dbReference type="Proteomes" id="UP001321498">
    <property type="component" value="Chromosome"/>
</dbReference>
<keyword evidence="1" id="KW-0547">Nucleotide-binding</keyword>
<dbReference type="Pfam" id="PF02626">
    <property type="entry name" value="CT_A_B"/>
    <property type="match status" value="1"/>
</dbReference>
<feature type="region of interest" description="Disordered" evidence="4">
    <location>
        <begin position="140"/>
        <end position="193"/>
    </location>
</feature>
<proteinExistence type="predicted"/>
<dbReference type="InterPro" id="IPR052708">
    <property type="entry name" value="PxpC"/>
</dbReference>
<gene>
    <name evidence="6" type="ORF">GCM10025866_08310</name>
</gene>
<evidence type="ECO:0000259" key="5">
    <source>
        <dbReference type="SMART" id="SM00797"/>
    </source>
</evidence>
<protein>
    <recommendedName>
        <fullName evidence="5">Carboxyltransferase domain-containing protein</fullName>
    </recommendedName>
</protein>
<evidence type="ECO:0000256" key="1">
    <source>
        <dbReference type="ARBA" id="ARBA00022741"/>
    </source>
</evidence>
<reference evidence="7" key="1">
    <citation type="journal article" date="2019" name="Int. J. Syst. Evol. Microbiol.">
        <title>The Global Catalogue of Microorganisms (GCM) 10K type strain sequencing project: providing services to taxonomists for standard genome sequencing and annotation.</title>
        <authorList>
            <consortium name="The Broad Institute Genomics Platform"/>
            <consortium name="The Broad Institute Genome Sequencing Center for Infectious Disease"/>
            <person name="Wu L."/>
            <person name="Ma J."/>
        </authorList>
    </citation>
    <scope>NUCLEOTIDE SEQUENCE [LARGE SCALE GENOMIC DNA]</scope>
    <source>
        <strain evidence="7">NBRC 108725</strain>
    </source>
</reference>
<dbReference type="PANTHER" id="PTHR43309:SF3">
    <property type="entry name" value="5-OXOPROLINASE SUBUNIT C"/>
    <property type="match status" value="1"/>
</dbReference>
<sequence>MSSCLRVLEPGPLMLVQDAGRPGLASLGVGAAGAFDRGAHRLGNRLVGNPADAAGLEILLGGAVLEALADTWIALTGAWGAVAADGRRVEPHTATLLRAGSRLEIGPAERGVRYYLAVRGGIDVPPCWARAPGTRWQHWVRRRPAQATSSTSAPDRSLRCRRPTSCRWTRPPTGRCDSTWLPGRGRTGSPKRP</sequence>
<keyword evidence="7" id="KW-1185">Reference proteome</keyword>
<organism evidence="6 7">
    <name type="scientific">Naasia aerilata</name>
    <dbReference type="NCBI Taxonomy" id="1162966"/>
    <lineage>
        <taxon>Bacteria</taxon>
        <taxon>Bacillati</taxon>
        <taxon>Actinomycetota</taxon>
        <taxon>Actinomycetes</taxon>
        <taxon>Micrococcales</taxon>
        <taxon>Microbacteriaceae</taxon>
        <taxon>Naasia</taxon>
    </lineage>
</organism>
<evidence type="ECO:0000313" key="6">
    <source>
        <dbReference type="EMBL" id="BDZ44922.1"/>
    </source>
</evidence>
<dbReference type="SMART" id="SM00797">
    <property type="entry name" value="AHS2"/>
    <property type="match status" value="1"/>
</dbReference>
<dbReference type="PANTHER" id="PTHR43309">
    <property type="entry name" value="5-OXOPROLINASE SUBUNIT C"/>
    <property type="match status" value="1"/>
</dbReference>
<evidence type="ECO:0000256" key="3">
    <source>
        <dbReference type="ARBA" id="ARBA00022840"/>
    </source>
</evidence>
<dbReference type="InterPro" id="IPR003778">
    <property type="entry name" value="CT_A_B"/>
</dbReference>
<evidence type="ECO:0000256" key="4">
    <source>
        <dbReference type="SAM" id="MobiDB-lite"/>
    </source>
</evidence>
<dbReference type="EMBL" id="AP027731">
    <property type="protein sequence ID" value="BDZ44922.1"/>
    <property type="molecule type" value="Genomic_DNA"/>
</dbReference>
<name>A0ABN6XJ72_9MICO</name>
<keyword evidence="3" id="KW-0067">ATP-binding</keyword>
<keyword evidence="2" id="KW-0378">Hydrolase</keyword>
<accession>A0ABN6XJ72</accession>